<keyword evidence="14" id="KW-0902">Two-component regulatory system</keyword>
<dbReference type="PANTHER" id="PTHR43304:SF1">
    <property type="entry name" value="PAC DOMAIN-CONTAINING PROTEIN"/>
    <property type="match status" value="1"/>
</dbReference>
<dbReference type="SUPFAM" id="SSF55785">
    <property type="entry name" value="PYP-like sensor domain (PAS domain)"/>
    <property type="match status" value="1"/>
</dbReference>
<evidence type="ECO:0000256" key="2">
    <source>
        <dbReference type="ARBA" id="ARBA00004429"/>
    </source>
</evidence>
<evidence type="ECO:0000256" key="8">
    <source>
        <dbReference type="ARBA" id="ARBA00022692"/>
    </source>
</evidence>
<dbReference type="Pfam" id="PF00512">
    <property type="entry name" value="HisKA"/>
    <property type="match status" value="1"/>
</dbReference>
<evidence type="ECO:0000256" key="1">
    <source>
        <dbReference type="ARBA" id="ARBA00000085"/>
    </source>
</evidence>
<dbReference type="CDD" id="cd12915">
    <property type="entry name" value="PDC2_DGC_like"/>
    <property type="match status" value="1"/>
</dbReference>
<dbReference type="CDD" id="cd00082">
    <property type="entry name" value="HisKA"/>
    <property type="match status" value="1"/>
</dbReference>
<keyword evidence="10" id="KW-0547">Nucleotide-binding</keyword>
<evidence type="ECO:0000256" key="6">
    <source>
        <dbReference type="ARBA" id="ARBA00022553"/>
    </source>
</evidence>
<evidence type="ECO:0000313" key="20">
    <source>
        <dbReference type="Proteomes" id="UP000325606"/>
    </source>
</evidence>
<dbReference type="SMART" id="SM00086">
    <property type="entry name" value="PAC"/>
    <property type="match status" value="1"/>
</dbReference>
<dbReference type="InterPro" id="IPR003661">
    <property type="entry name" value="HisK_dim/P_dom"/>
</dbReference>
<dbReference type="Pfam" id="PF02518">
    <property type="entry name" value="HATPase_c"/>
    <property type="match status" value="1"/>
</dbReference>
<dbReference type="InterPro" id="IPR000700">
    <property type="entry name" value="PAS-assoc_C"/>
</dbReference>
<feature type="domain" description="Histidine kinase" evidence="17">
    <location>
        <begin position="472"/>
        <end position="688"/>
    </location>
</feature>
<evidence type="ECO:0000313" key="19">
    <source>
        <dbReference type="EMBL" id="QEW08056.1"/>
    </source>
</evidence>
<keyword evidence="12" id="KW-0067">ATP-binding</keyword>
<dbReference type="PROSITE" id="PS50109">
    <property type="entry name" value="HIS_KIN"/>
    <property type="match status" value="1"/>
</dbReference>
<evidence type="ECO:0000259" key="17">
    <source>
        <dbReference type="PROSITE" id="PS50109"/>
    </source>
</evidence>
<evidence type="ECO:0000256" key="16">
    <source>
        <dbReference type="SAM" id="Phobius"/>
    </source>
</evidence>
<keyword evidence="20" id="KW-1185">Reference proteome</keyword>
<protein>
    <recommendedName>
        <fullName evidence="3">histidine kinase</fullName>
        <ecNumber evidence="3">2.7.13.3</ecNumber>
    </recommendedName>
</protein>
<dbReference type="GO" id="GO:0000155">
    <property type="term" value="F:phosphorelay sensor kinase activity"/>
    <property type="evidence" value="ECO:0007669"/>
    <property type="project" value="InterPro"/>
</dbReference>
<feature type="domain" description="PAC" evidence="18">
    <location>
        <begin position="402"/>
        <end position="454"/>
    </location>
</feature>
<evidence type="ECO:0000256" key="14">
    <source>
        <dbReference type="ARBA" id="ARBA00023012"/>
    </source>
</evidence>
<accession>A0A5J6LID0</accession>
<evidence type="ECO:0000259" key="18">
    <source>
        <dbReference type="PROSITE" id="PS50113"/>
    </source>
</evidence>
<dbReference type="PROSITE" id="PS50113">
    <property type="entry name" value="PAC"/>
    <property type="match status" value="1"/>
</dbReference>
<organism evidence="19 20">
    <name type="scientific">Nitrincola iocasae</name>
    <dbReference type="NCBI Taxonomy" id="2614693"/>
    <lineage>
        <taxon>Bacteria</taxon>
        <taxon>Pseudomonadati</taxon>
        <taxon>Pseudomonadota</taxon>
        <taxon>Gammaproteobacteria</taxon>
        <taxon>Oceanospirillales</taxon>
        <taxon>Oceanospirillaceae</taxon>
        <taxon>Nitrincola</taxon>
    </lineage>
</organism>
<evidence type="ECO:0000256" key="3">
    <source>
        <dbReference type="ARBA" id="ARBA00012438"/>
    </source>
</evidence>
<sequence length="695" mass="78871">MPKTPQVLPKSTAVNLMLLLLGVLILLSLYLFHHSASESYELRQLDRAEQSVKAISLTQRELVNARLQEIDRSLLTFRRLLQSNNQAEVDLRTYMLSKQLETPELLDFFLLDKHGQMQVWTFEQSSLSVADRDYFRIHQQQQIDQVYLSAPTMSRLEPSALFIALSRPVFSPQGEFEGVIVAAIDVYQLAEGLGRITQQPGLTTALLTLEGGLIYRMPLIDLQPGLMVAPVMQWQGNPPDNYSYRGAAPIDGKWRQTAYQRLNDWSLLVVVTEDLDPTLVDIARFQRSETYKFIATALLVLLSLLFCGWMVQRQRRLDQYVVEQDRLHHLRLEEVQQLAHLGYWEADLQTGSLWWSDIIFEIFGQNPQIFEPSVESFSAAVHPEDRDAVMASTKAAEKLGVHDIQHRIIRPDGSVRWVHERARVELDDAGQPARLIGSVHDITAQKQHEEAIRRQADALQTSNEELEQFAYIASHDLRQPLRMITSFSQIIDKKLGVDCSDEIREYLGYVTEGGQRLDDMLQSLLEYSRVGRGGEPAHWCALRTLLDEALVYLGPEVRKHDASISVEGDWPSIWMSRNEGVRLFQNLIANAIKFHAQGQPPVIAIKGRCLERVWEATICDQGIGIEPEQVGCIFKVFRRLNPRSSFVGEGIGLSVCRKIVQRHGGEIHASSEGLGKGTCIRFSLPWTPAEESHIA</sequence>
<evidence type="ECO:0000256" key="9">
    <source>
        <dbReference type="ARBA" id="ARBA00022737"/>
    </source>
</evidence>
<dbReference type="InterPro" id="IPR005467">
    <property type="entry name" value="His_kinase_dom"/>
</dbReference>
<dbReference type="GO" id="GO:0005886">
    <property type="term" value="C:plasma membrane"/>
    <property type="evidence" value="ECO:0007669"/>
    <property type="project" value="UniProtKB-SubCell"/>
</dbReference>
<reference evidence="19 20" key="1">
    <citation type="submission" date="2019-09" db="EMBL/GenBank/DDBJ databases">
        <title>Nitrincola iocasae sp. nov., a bacterium isolated from the sediment collected at a cold seep field in South China Sea.</title>
        <authorList>
            <person name="Zhang H."/>
            <person name="Wang H."/>
            <person name="Li C."/>
        </authorList>
    </citation>
    <scope>NUCLEOTIDE SEQUENCE [LARGE SCALE GENOMIC DNA]</scope>
    <source>
        <strain evidence="19 20">KXZD1103</strain>
    </source>
</reference>
<dbReference type="PANTHER" id="PTHR43304">
    <property type="entry name" value="PHYTOCHROME-LIKE PROTEIN CPH1"/>
    <property type="match status" value="1"/>
</dbReference>
<dbReference type="InterPro" id="IPR052162">
    <property type="entry name" value="Sensor_kinase/Photoreceptor"/>
</dbReference>
<keyword evidence="8 16" id="KW-0812">Transmembrane</keyword>
<evidence type="ECO:0000256" key="12">
    <source>
        <dbReference type="ARBA" id="ARBA00022840"/>
    </source>
</evidence>
<gene>
    <name evidence="19" type="ORF">F5I99_17015</name>
</gene>
<dbReference type="InterPro" id="IPR013655">
    <property type="entry name" value="PAS_fold_3"/>
</dbReference>
<evidence type="ECO:0000256" key="15">
    <source>
        <dbReference type="ARBA" id="ARBA00023136"/>
    </source>
</evidence>
<comment type="catalytic activity">
    <reaction evidence="1">
        <text>ATP + protein L-histidine = ADP + protein N-phospho-L-histidine.</text>
        <dbReference type="EC" id="2.7.13.3"/>
    </reaction>
</comment>
<dbReference type="SUPFAM" id="SSF55874">
    <property type="entry name" value="ATPase domain of HSP90 chaperone/DNA topoisomerase II/histidine kinase"/>
    <property type="match status" value="1"/>
</dbReference>
<comment type="subcellular location">
    <subcellularLocation>
        <location evidence="2">Cell inner membrane</location>
        <topology evidence="2">Multi-pass membrane protein</topology>
    </subcellularLocation>
</comment>
<dbReference type="InterPro" id="IPR001610">
    <property type="entry name" value="PAC"/>
</dbReference>
<dbReference type="RefSeq" id="WP_151058096.1">
    <property type="nucleotide sequence ID" value="NZ_CP044222.1"/>
</dbReference>
<dbReference type="CDD" id="cd12914">
    <property type="entry name" value="PDC1_DGC_like"/>
    <property type="match status" value="1"/>
</dbReference>
<dbReference type="Gene3D" id="3.30.565.10">
    <property type="entry name" value="Histidine kinase-like ATPase, C-terminal domain"/>
    <property type="match status" value="1"/>
</dbReference>
<dbReference type="SUPFAM" id="SSF103190">
    <property type="entry name" value="Sensory domain-like"/>
    <property type="match status" value="1"/>
</dbReference>
<feature type="transmembrane region" description="Helical" evidence="16">
    <location>
        <begin position="12"/>
        <end position="32"/>
    </location>
</feature>
<dbReference type="Gene3D" id="2.10.70.100">
    <property type="match status" value="1"/>
</dbReference>
<evidence type="ECO:0000256" key="5">
    <source>
        <dbReference type="ARBA" id="ARBA00022519"/>
    </source>
</evidence>
<dbReference type="SUPFAM" id="SSF47384">
    <property type="entry name" value="Homodimeric domain of signal transducing histidine kinase"/>
    <property type="match status" value="1"/>
</dbReference>
<keyword evidence="11" id="KW-0418">Kinase</keyword>
<evidence type="ECO:0000256" key="7">
    <source>
        <dbReference type="ARBA" id="ARBA00022679"/>
    </source>
</evidence>
<evidence type="ECO:0000256" key="13">
    <source>
        <dbReference type="ARBA" id="ARBA00022989"/>
    </source>
</evidence>
<dbReference type="InterPro" id="IPR036097">
    <property type="entry name" value="HisK_dim/P_sf"/>
</dbReference>
<keyword evidence="9" id="KW-0677">Repeat</keyword>
<keyword evidence="7" id="KW-0808">Transferase</keyword>
<keyword evidence="5" id="KW-0997">Cell inner membrane</keyword>
<keyword evidence="6" id="KW-0597">Phosphoprotein</keyword>
<name>A0A5J6LID0_9GAMM</name>
<dbReference type="KEGG" id="nik:F5I99_17015"/>
<dbReference type="CDD" id="cd00130">
    <property type="entry name" value="PAS"/>
    <property type="match status" value="1"/>
</dbReference>
<dbReference type="InterPro" id="IPR000014">
    <property type="entry name" value="PAS"/>
</dbReference>
<feature type="transmembrane region" description="Helical" evidence="16">
    <location>
        <begin position="293"/>
        <end position="311"/>
    </location>
</feature>
<dbReference type="SMART" id="SM00387">
    <property type="entry name" value="HATPase_c"/>
    <property type="match status" value="1"/>
</dbReference>
<dbReference type="InterPro" id="IPR029151">
    <property type="entry name" value="Sensor-like_sf"/>
</dbReference>
<dbReference type="Gene3D" id="3.30.450.20">
    <property type="entry name" value="PAS domain"/>
    <property type="match status" value="3"/>
</dbReference>
<dbReference type="InterPro" id="IPR003594">
    <property type="entry name" value="HATPase_dom"/>
</dbReference>
<dbReference type="GO" id="GO:0005524">
    <property type="term" value="F:ATP binding"/>
    <property type="evidence" value="ECO:0007669"/>
    <property type="project" value="UniProtKB-KW"/>
</dbReference>
<keyword evidence="4" id="KW-1003">Cell membrane</keyword>
<dbReference type="Gene3D" id="1.10.287.130">
    <property type="match status" value="1"/>
</dbReference>
<proteinExistence type="predicted"/>
<evidence type="ECO:0000256" key="10">
    <source>
        <dbReference type="ARBA" id="ARBA00022741"/>
    </source>
</evidence>
<dbReference type="Pfam" id="PF08447">
    <property type="entry name" value="PAS_3"/>
    <property type="match status" value="1"/>
</dbReference>
<keyword evidence="15 16" id="KW-0472">Membrane</keyword>
<dbReference type="SMART" id="SM00388">
    <property type="entry name" value="HisKA"/>
    <property type="match status" value="1"/>
</dbReference>
<dbReference type="InterPro" id="IPR036890">
    <property type="entry name" value="HATPase_C_sf"/>
</dbReference>
<dbReference type="EC" id="2.7.13.3" evidence="3"/>
<dbReference type="InterPro" id="IPR004358">
    <property type="entry name" value="Sig_transdc_His_kin-like_C"/>
</dbReference>
<dbReference type="Proteomes" id="UP000325606">
    <property type="component" value="Chromosome"/>
</dbReference>
<dbReference type="InterPro" id="IPR035965">
    <property type="entry name" value="PAS-like_dom_sf"/>
</dbReference>
<dbReference type="PRINTS" id="PR00344">
    <property type="entry name" value="BCTRLSENSOR"/>
</dbReference>
<dbReference type="FunFam" id="2.10.70.100:FF:000001">
    <property type="entry name" value="Sensory transduction histidine kinase"/>
    <property type="match status" value="1"/>
</dbReference>
<keyword evidence="13 16" id="KW-1133">Transmembrane helix</keyword>
<evidence type="ECO:0000256" key="4">
    <source>
        <dbReference type="ARBA" id="ARBA00022475"/>
    </source>
</evidence>
<dbReference type="EMBL" id="CP044222">
    <property type="protein sequence ID" value="QEW08056.1"/>
    <property type="molecule type" value="Genomic_DNA"/>
</dbReference>
<dbReference type="AlphaFoldDB" id="A0A5J6LID0"/>
<evidence type="ECO:0000256" key="11">
    <source>
        <dbReference type="ARBA" id="ARBA00022777"/>
    </source>
</evidence>
<dbReference type="NCBIfam" id="TIGR00229">
    <property type="entry name" value="sensory_box"/>
    <property type="match status" value="1"/>
</dbReference>